<dbReference type="PANTHER" id="PTHR43252">
    <property type="entry name" value="TRANSCRIPTIONAL REGULATOR YQJI"/>
    <property type="match status" value="1"/>
</dbReference>
<feature type="non-terminal residue" evidence="2">
    <location>
        <position position="1"/>
    </location>
</feature>
<dbReference type="InterPro" id="IPR036390">
    <property type="entry name" value="WH_DNA-bd_sf"/>
</dbReference>
<dbReference type="Proteomes" id="UP001083770">
    <property type="component" value="Unassembled WGS sequence"/>
</dbReference>
<accession>A0ABT4M2I4</accession>
<gene>
    <name evidence="2" type="ORF">O4G74_16385</name>
</gene>
<evidence type="ECO:0000259" key="1">
    <source>
        <dbReference type="Pfam" id="PF03551"/>
    </source>
</evidence>
<protein>
    <submittedName>
        <fullName evidence="2">PadR family transcriptional regulator</fullName>
    </submittedName>
</protein>
<dbReference type="Pfam" id="PF03551">
    <property type="entry name" value="PadR"/>
    <property type="match status" value="1"/>
</dbReference>
<keyword evidence="3" id="KW-1185">Reference proteome</keyword>
<name>A0ABT4M2I4_9PROT</name>
<dbReference type="Gene3D" id="1.10.10.10">
    <property type="entry name" value="Winged helix-like DNA-binding domain superfamily/Winged helix DNA-binding domain"/>
    <property type="match status" value="1"/>
</dbReference>
<evidence type="ECO:0000313" key="2">
    <source>
        <dbReference type="EMBL" id="MCZ4299639.1"/>
    </source>
</evidence>
<dbReference type="PANTHER" id="PTHR43252:SF2">
    <property type="entry name" value="TRANSCRIPTION REGULATOR, PADR-LIKE FAMILY"/>
    <property type="match status" value="1"/>
</dbReference>
<evidence type="ECO:0000313" key="3">
    <source>
        <dbReference type="Proteomes" id="UP001083770"/>
    </source>
</evidence>
<dbReference type="RefSeq" id="WP_269403572.1">
    <property type="nucleotide sequence ID" value="NZ_JAPWGW010000121.1"/>
</dbReference>
<reference evidence="2" key="1">
    <citation type="submission" date="2022-12" db="EMBL/GenBank/DDBJ databases">
        <title>Bacterial isolates from different developmental stages of Nematostella vectensis.</title>
        <authorList>
            <person name="Fraune S."/>
        </authorList>
    </citation>
    <scope>NUCLEOTIDE SEQUENCE</scope>
    <source>
        <strain evidence="2">G21632-S1</strain>
    </source>
</reference>
<proteinExistence type="predicted"/>
<comment type="caution">
    <text evidence="2">The sequence shown here is derived from an EMBL/GenBank/DDBJ whole genome shotgun (WGS) entry which is preliminary data.</text>
</comment>
<dbReference type="EMBL" id="JAPWGW010000121">
    <property type="protein sequence ID" value="MCZ4299639.1"/>
    <property type="molecule type" value="Genomic_DNA"/>
</dbReference>
<feature type="domain" description="Transcription regulator PadR N-terminal" evidence="1">
    <location>
        <begin position="2"/>
        <end position="65"/>
    </location>
</feature>
<dbReference type="SUPFAM" id="SSF46785">
    <property type="entry name" value="Winged helix' DNA-binding domain"/>
    <property type="match status" value="1"/>
</dbReference>
<dbReference type="InterPro" id="IPR036388">
    <property type="entry name" value="WH-like_DNA-bd_sf"/>
</dbReference>
<dbReference type="InterPro" id="IPR005149">
    <property type="entry name" value="Tscrpt_reg_PadR_N"/>
</dbReference>
<sequence length="76" mass="8528">ETTGYEIRKRSTEGDFSFFLEASFGSIYPALSKLEEDGFVTSHVQAQEGKPAKRVYSITQVGRESFINSLFEDLNA</sequence>
<organism evidence="2 3">
    <name type="scientific">Henriciella marina</name>
    <dbReference type="NCBI Taxonomy" id="453851"/>
    <lineage>
        <taxon>Bacteria</taxon>
        <taxon>Pseudomonadati</taxon>
        <taxon>Pseudomonadota</taxon>
        <taxon>Alphaproteobacteria</taxon>
        <taxon>Hyphomonadales</taxon>
        <taxon>Hyphomonadaceae</taxon>
        <taxon>Henriciella</taxon>
    </lineage>
</organism>
<feature type="non-terminal residue" evidence="2">
    <location>
        <position position="76"/>
    </location>
</feature>